<keyword evidence="3" id="KW-1185">Reference proteome</keyword>
<dbReference type="Gene3D" id="3.40.50.880">
    <property type="match status" value="1"/>
</dbReference>
<dbReference type="SUPFAM" id="SSF52317">
    <property type="entry name" value="Class I glutamine amidotransferase-like"/>
    <property type="match status" value="1"/>
</dbReference>
<protein>
    <submittedName>
        <fullName evidence="2">DJ-1/PfpI family protein</fullName>
    </submittedName>
</protein>
<dbReference type="EMBL" id="JAJAQC010000010">
    <property type="protein sequence ID" value="MDA0564345.1"/>
    <property type="molecule type" value="Genomic_DNA"/>
</dbReference>
<gene>
    <name evidence="2" type="ORF">LG943_08400</name>
</gene>
<dbReference type="RefSeq" id="WP_270071630.1">
    <property type="nucleotide sequence ID" value="NZ_JAJAQC010000010.1"/>
</dbReference>
<dbReference type="InterPro" id="IPR002818">
    <property type="entry name" value="DJ-1/PfpI"/>
</dbReference>
<sequence length="211" mass="21210">MTLHVQAVLYDGVEDQDLLGPLGALEVMEDVQTTFVALDAPATVTTSFGLEVRVRAALDAARADVLVVPGGGVGEGSAVDRQIRAGALPAALAAAARPGLVMAGVCTGTLLLSAAGITAGRPCTTHHAATEALRAEGAEVVPGRVVDDGDLVTCGGVTSGIDLGLWLVERRYGPQAALLAEQVLEHERRGTVWRSGAAGAAGTGKGAAALT</sequence>
<dbReference type="AlphaFoldDB" id="A0A9X3SF23"/>
<name>A0A9X3SF23_9ACTN</name>
<dbReference type="PANTHER" id="PTHR43130:SF2">
    <property type="entry name" value="DJ-1_PFPI DOMAIN-CONTAINING PROTEIN"/>
    <property type="match status" value="1"/>
</dbReference>
<evidence type="ECO:0000313" key="3">
    <source>
        <dbReference type="Proteomes" id="UP001140076"/>
    </source>
</evidence>
<dbReference type="InterPro" id="IPR029062">
    <property type="entry name" value="Class_I_gatase-like"/>
</dbReference>
<organism evidence="2 3">
    <name type="scientific">Streptomonospora mangrovi</name>
    <dbReference type="NCBI Taxonomy" id="2883123"/>
    <lineage>
        <taxon>Bacteria</taxon>
        <taxon>Bacillati</taxon>
        <taxon>Actinomycetota</taxon>
        <taxon>Actinomycetes</taxon>
        <taxon>Streptosporangiales</taxon>
        <taxon>Nocardiopsidaceae</taxon>
        <taxon>Streptomonospora</taxon>
    </lineage>
</organism>
<dbReference type="InterPro" id="IPR052158">
    <property type="entry name" value="INH-QAR"/>
</dbReference>
<accession>A0A9X3SF23</accession>
<comment type="caution">
    <text evidence="2">The sequence shown here is derived from an EMBL/GenBank/DDBJ whole genome shotgun (WGS) entry which is preliminary data.</text>
</comment>
<dbReference type="PANTHER" id="PTHR43130">
    <property type="entry name" value="ARAC-FAMILY TRANSCRIPTIONAL REGULATOR"/>
    <property type="match status" value="1"/>
</dbReference>
<proteinExistence type="predicted"/>
<dbReference type="Proteomes" id="UP001140076">
    <property type="component" value="Unassembled WGS sequence"/>
</dbReference>
<evidence type="ECO:0000313" key="2">
    <source>
        <dbReference type="EMBL" id="MDA0564345.1"/>
    </source>
</evidence>
<feature type="domain" description="DJ-1/PfpI" evidence="1">
    <location>
        <begin position="8"/>
        <end position="169"/>
    </location>
</feature>
<dbReference type="Pfam" id="PF01965">
    <property type="entry name" value="DJ-1_PfpI"/>
    <property type="match status" value="1"/>
</dbReference>
<dbReference type="GO" id="GO:0006355">
    <property type="term" value="P:regulation of DNA-templated transcription"/>
    <property type="evidence" value="ECO:0007669"/>
    <property type="project" value="TreeGrafter"/>
</dbReference>
<evidence type="ECO:0000259" key="1">
    <source>
        <dbReference type="Pfam" id="PF01965"/>
    </source>
</evidence>
<reference evidence="2" key="1">
    <citation type="submission" date="2021-10" db="EMBL/GenBank/DDBJ databases">
        <title>Streptomonospora sp. nov., isolated from mangrove soil.</title>
        <authorList>
            <person name="Chen X."/>
            <person name="Ge X."/>
            <person name="Liu W."/>
        </authorList>
    </citation>
    <scope>NUCLEOTIDE SEQUENCE</scope>
    <source>
        <strain evidence="2">S1-112</strain>
    </source>
</reference>